<evidence type="ECO:0000313" key="1">
    <source>
        <dbReference type="EMBL" id="GMN71783.1"/>
    </source>
</evidence>
<evidence type="ECO:0000313" key="2">
    <source>
        <dbReference type="Proteomes" id="UP001187192"/>
    </source>
</evidence>
<accession>A0AA88ECE7</accession>
<dbReference type="EMBL" id="BTGU01015321">
    <property type="protein sequence ID" value="GMN71783.1"/>
    <property type="molecule type" value="Genomic_DNA"/>
</dbReference>
<proteinExistence type="predicted"/>
<dbReference type="AlphaFoldDB" id="A0AA88ECE7"/>
<organism evidence="1 2">
    <name type="scientific">Ficus carica</name>
    <name type="common">Common fig</name>
    <dbReference type="NCBI Taxonomy" id="3494"/>
    <lineage>
        <taxon>Eukaryota</taxon>
        <taxon>Viridiplantae</taxon>
        <taxon>Streptophyta</taxon>
        <taxon>Embryophyta</taxon>
        <taxon>Tracheophyta</taxon>
        <taxon>Spermatophyta</taxon>
        <taxon>Magnoliopsida</taxon>
        <taxon>eudicotyledons</taxon>
        <taxon>Gunneridae</taxon>
        <taxon>Pentapetalae</taxon>
        <taxon>rosids</taxon>
        <taxon>fabids</taxon>
        <taxon>Rosales</taxon>
        <taxon>Moraceae</taxon>
        <taxon>Ficeae</taxon>
        <taxon>Ficus</taxon>
    </lineage>
</organism>
<name>A0AA88ECE7_FICCA</name>
<gene>
    <name evidence="1" type="ORF">TIFTF001_054650</name>
</gene>
<reference evidence="1" key="1">
    <citation type="submission" date="2023-07" db="EMBL/GenBank/DDBJ databases">
        <title>draft genome sequence of fig (Ficus carica).</title>
        <authorList>
            <person name="Takahashi T."/>
            <person name="Nishimura K."/>
        </authorList>
    </citation>
    <scope>NUCLEOTIDE SEQUENCE</scope>
</reference>
<sequence length="52" mass="5828">MYGVDPAWEVGASQFGIRAVSCQPTSLRFTSFLQVPKTTPSRYDDSWELLST</sequence>
<keyword evidence="2" id="KW-1185">Reference proteome</keyword>
<protein>
    <submittedName>
        <fullName evidence="1">Uncharacterized protein</fullName>
    </submittedName>
</protein>
<dbReference type="Proteomes" id="UP001187192">
    <property type="component" value="Unassembled WGS sequence"/>
</dbReference>
<comment type="caution">
    <text evidence="1">The sequence shown here is derived from an EMBL/GenBank/DDBJ whole genome shotgun (WGS) entry which is preliminary data.</text>
</comment>